<comment type="caution">
    <text evidence="1">The sequence shown here is derived from an EMBL/GenBank/DDBJ whole genome shotgun (WGS) entry which is preliminary data.</text>
</comment>
<accession>A0A235EYJ9</accession>
<dbReference type="EMBL" id="NOIH01000013">
    <property type="protein sequence ID" value="OYD53647.1"/>
    <property type="molecule type" value="Genomic_DNA"/>
</dbReference>
<keyword evidence="2" id="KW-1185">Reference proteome</keyword>
<reference evidence="1 2" key="1">
    <citation type="submission" date="2017-07" db="EMBL/GenBank/DDBJ databases">
        <title>Thauera sp. KNDSS-Mac4 genome sequence and assembly.</title>
        <authorList>
            <person name="Mayilraj S."/>
        </authorList>
    </citation>
    <scope>NUCLEOTIDE SEQUENCE [LARGE SCALE GENOMIC DNA]</scope>
    <source>
        <strain evidence="1 2">KNDSS-Mac4</strain>
    </source>
</reference>
<gene>
    <name evidence="1" type="ORF">CGK74_11910</name>
</gene>
<sequence>MTSTELVPCNSRYIRRVSMDTEAQCYAAARIADKAMGEAFCVVLDAFITARSLYATKNDSTYGFLNEFVRETGLSLSYVKKISQIANTEGVAELVFREELGFNKAYQVLEKHKEQIRQQGLKETTQRIKEFAELHWHVAKGIEALWLEKDFDFDQGLTDFFDGMSREQAEKYLKLATHFSNHQEAIAHPFKVLDIVA</sequence>
<organism evidence="1 2">
    <name type="scientific">Thauera propionica</name>
    <dbReference type="NCBI Taxonomy" id="2019431"/>
    <lineage>
        <taxon>Bacteria</taxon>
        <taxon>Pseudomonadati</taxon>
        <taxon>Pseudomonadota</taxon>
        <taxon>Betaproteobacteria</taxon>
        <taxon>Rhodocyclales</taxon>
        <taxon>Zoogloeaceae</taxon>
        <taxon>Thauera</taxon>
    </lineage>
</organism>
<evidence type="ECO:0000313" key="1">
    <source>
        <dbReference type="EMBL" id="OYD53647.1"/>
    </source>
</evidence>
<dbReference type="RefSeq" id="WP_133091839.1">
    <property type="nucleotide sequence ID" value="NZ_NOIH01000013.1"/>
</dbReference>
<proteinExistence type="predicted"/>
<protein>
    <submittedName>
        <fullName evidence="1">Uncharacterized protein</fullName>
    </submittedName>
</protein>
<name>A0A235EYJ9_9RHOO</name>
<dbReference type="AlphaFoldDB" id="A0A235EYJ9"/>
<dbReference type="Proteomes" id="UP000215181">
    <property type="component" value="Unassembled WGS sequence"/>
</dbReference>
<evidence type="ECO:0000313" key="2">
    <source>
        <dbReference type="Proteomes" id="UP000215181"/>
    </source>
</evidence>